<keyword evidence="3" id="KW-1185">Reference proteome</keyword>
<feature type="chain" id="PRO_5006622447" description="Membrane-associated protein" evidence="1">
    <location>
        <begin position="22"/>
        <end position="624"/>
    </location>
</feature>
<evidence type="ECO:0000313" key="3">
    <source>
        <dbReference type="Proteomes" id="UP000051952"/>
    </source>
</evidence>
<feature type="signal peptide" evidence="1">
    <location>
        <begin position="1"/>
        <end position="21"/>
    </location>
</feature>
<evidence type="ECO:0008006" key="4">
    <source>
        <dbReference type="Google" id="ProtNLM"/>
    </source>
</evidence>
<organism evidence="2 3">
    <name type="scientific">Bodo saltans</name>
    <name type="common">Flagellated protozoan</name>
    <dbReference type="NCBI Taxonomy" id="75058"/>
    <lineage>
        <taxon>Eukaryota</taxon>
        <taxon>Discoba</taxon>
        <taxon>Euglenozoa</taxon>
        <taxon>Kinetoplastea</taxon>
        <taxon>Metakinetoplastina</taxon>
        <taxon>Eubodonida</taxon>
        <taxon>Bodonidae</taxon>
        <taxon>Bodo</taxon>
    </lineage>
</organism>
<keyword evidence="1" id="KW-0732">Signal</keyword>
<sequence length="624" mass="66456">MPAALRYLFLALVVLHYSVVADRTALNCTTITYVNATALISTAGQYDVSCAGFSEWYVWVFGCASNSTDGVVSIRLLNSPTQVRVSDDATLFIHSAAGLNATLAGCSVDITYLTDTAVPSDATFLPVYVSSTSFMGNISVVLLATLYLERAFIAILGNKSGGIESIALRCDQGSSIVCRRAANNSYRICSPSLGTSLIVLAPGCPQIGALSVLLNGTNVTGSMWLGTMSDFTSPSSFSFVFIDNSSPPSVTLAPKHNSIVLTDVLGLMVLPAVLVVRTMVPAFPVLLNAYNMSQGSVEVINCKIVTDPLTGNPIFWFDNVATLQIVLINVSSTGYLINVLLPNTGDVDNISTSGPSSAIRLHIADSSMRFTEQFLSFGAHNLFGGTVLCRNVLSMTAENSVFMLDGAEGTVPELLRFYSYSASLSLPPLLMTVSILFSKCTVNATLNSAQLLNTLSTNQAQPPILDKSSIVFEDSQVYQTYKTYVSYFGTVTPPVPLIQADLNATTIVFSRCNIFVQQVSSPTTPAVALLLSVTNAMITSSLHFINSSIAVAANTTWPLRTFPISVNAMSSSNITFINTTLTNLLALVQLLNTSSPLNHNPIIDVGCSNSWCALVDNRPCAPVA</sequence>
<accession>A0A0S4JG43</accession>
<dbReference type="VEuPathDB" id="TriTrypDB:BSAL_26865"/>
<dbReference type="EMBL" id="CYKH01001831">
    <property type="protein sequence ID" value="CUG90456.1"/>
    <property type="molecule type" value="Genomic_DNA"/>
</dbReference>
<feature type="non-terminal residue" evidence="2">
    <location>
        <position position="624"/>
    </location>
</feature>
<evidence type="ECO:0000256" key="1">
    <source>
        <dbReference type="SAM" id="SignalP"/>
    </source>
</evidence>
<name>A0A0S4JG43_BODSA</name>
<protein>
    <recommendedName>
        <fullName evidence="4">Membrane-associated protein</fullName>
    </recommendedName>
</protein>
<evidence type="ECO:0000313" key="2">
    <source>
        <dbReference type="EMBL" id="CUG90456.1"/>
    </source>
</evidence>
<dbReference type="Proteomes" id="UP000051952">
    <property type="component" value="Unassembled WGS sequence"/>
</dbReference>
<gene>
    <name evidence="2" type="ORF">BSAL_26865</name>
</gene>
<dbReference type="AlphaFoldDB" id="A0A0S4JG43"/>
<reference evidence="3" key="1">
    <citation type="submission" date="2015-09" db="EMBL/GenBank/DDBJ databases">
        <authorList>
            <consortium name="Pathogen Informatics"/>
        </authorList>
    </citation>
    <scope>NUCLEOTIDE SEQUENCE [LARGE SCALE GENOMIC DNA]</scope>
    <source>
        <strain evidence="3">Lake Konstanz</strain>
    </source>
</reference>
<proteinExistence type="predicted"/>